<dbReference type="InterPro" id="IPR033370">
    <property type="entry name" value="COG1"/>
</dbReference>
<dbReference type="Proteomes" id="UP001244341">
    <property type="component" value="Chromosome 4b"/>
</dbReference>
<feature type="region of interest" description="Disordered" evidence="8">
    <location>
        <begin position="639"/>
        <end position="658"/>
    </location>
</feature>
<evidence type="ECO:0000256" key="2">
    <source>
        <dbReference type="ARBA" id="ARBA00006653"/>
    </source>
</evidence>
<keyword evidence="7" id="KW-0472">Membrane</keyword>
<comment type="subcellular location">
    <subcellularLocation>
        <location evidence="1">Golgi apparatus membrane</location>
        <topology evidence="1">Peripheral membrane protein</topology>
    </subcellularLocation>
</comment>
<keyword evidence="10" id="KW-1185">Reference proteome</keyword>
<protein>
    <recommendedName>
        <fullName evidence="3">Conserved oligomeric Golgi complex subunit 1</fullName>
    </recommendedName>
</protein>
<evidence type="ECO:0000256" key="5">
    <source>
        <dbReference type="ARBA" id="ARBA00022927"/>
    </source>
</evidence>
<evidence type="ECO:0000256" key="8">
    <source>
        <dbReference type="SAM" id="MobiDB-lite"/>
    </source>
</evidence>
<evidence type="ECO:0000256" key="3">
    <source>
        <dbReference type="ARBA" id="ARBA00020978"/>
    </source>
</evidence>
<dbReference type="Pfam" id="PF08700">
    <property type="entry name" value="VPS51_Exo84_N"/>
    <property type="match status" value="1"/>
</dbReference>
<evidence type="ECO:0000313" key="9">
    <source>
        <dbReference type="EMBL" id="WIA13361.1"/>
    </source>
</evidence>
<keyword evidence="6" id="KW-0333">Golgi apparatus</keyword>
<evidence type="ECO:0000256" key="1">
    <source>
        <dbReference type="ARBA" id="ARBA00004395"/>
    </source>
</evidence>
<evidence type="ECO:0000256" key="7">
    <source>
        <dbReference type="ARBA" id="ARBA00023136"/>
    </source>
</evidence>
<comment type="similarity">
    <text evidence="2">Belongs to the COG1 family.</text>
</comment>
<organism evidence="9 10">
    <name type="scientific">Tetradesmus obliquus</name>
    <name type="common">Green alga</name>
    <name type="synonym">Acutodesmus obliquus</name>
    <dbReference type="NCBI Taxonomy" id="3088"/>
    <lineage>
        <taxon>Eukaryota</taxon>
        <taxon>Viridiplantae</taxon>
        <taxon>Chlorophyta</taxon>
        <taxon>core chlorophytes</taxon>
        <taxon>Chlorophyceae</taxon>
        <taxon>CS clade</taxon>
        <taxon>Sphaeropleales</taxon>
        <taxon>Scenedesmaceae</taxon>
        <taxon>Tetradesmus</taxon>
    </lineage>
</organism>
<sequence>MSAGQKQSVSAAAEALFETKNVAEIRKIEAQTRREIDDKNQQLRQLVGDSYRDLIEGTDKIIDISTKCHGILSNILTIQEGFGSLAVSVTGAGGAQEGKDFVRKHQELHAVGARVKFILDTPEVLWGCLDGQQHLEAARRLLRVHEVHAHLQGTCAADIAAKFPLISHQWPVVLKFREQILDVSTSTLSSKPSLSSQEAADAVAALALLQGLSSAAALQQLLGCRKQWVQQRLQQALSAAAAAAQQEPGAVLAELAQQVQSCIAQVGELFTASAPAKPGSSSSSLLQQVLQEDEADASELYFGSMDTAGEGSNSPEAVAWRQKSSAACQQLTPLQRSQVEQACSAWLADVAAACSEHGLQLLQCCASAHSLLDAEQSVQLAIAEWSPAQSADAAAAAAGDAAALDVQATSDQVATAAVSAGNGSASRLGRAGSSAVGLMASSGKGSDAAGSPRALGGRVLSEWDVTCERVLGQKLDLWQVLFHAAFLERAKAIIADCLQDAAGSIHEPLRAALKQAAAHTPEPAGQLQPGNWPSAVQLQGAGQLDRTYTALGGRSSSMAWAGGAQGGLGYSRSGQLLLGSLSGMVAGEAEPAAFRSEMLSLACSETRRAGEHLISADALQLLQWELHGAALAALQQLGTSSSSNGSQPGAAAADGSNSTTVSEKGVLQLLFDQRLLRDVLGGSKPPAADAAAAAAGAGAAASTNGTAGAAGAAARKRLVQDVEQQLQDQLDPIDWATYEPHLWANMLAGTWSARAEV</sequence>
<keyword evidence="4" id="KW-0813">Transport</keyword>
<evidence type="ECO:0000256" key="6">
    <source>
        <dbReference type="ARBA" id="ARBA00023034"/>
    </source>
</evidence>
<name>A0ABY8TW55_TETOB</name>
<dbReference type="PANTHER" id="PTHR31658:SF0">
    <property type="entry name" value="CONSERVED OLIGOMERIC GOLGI COMPLEX SUBUNIT 1"/>
    <property type="match status" value="1"/>
</dbReference>
<reference evidence="9 10" key="1">
    <citation type="submission" date="2023-05" db="EMBL/GenBank/DDBJ databases">
        <title>A 100% complete, gapless, phased diploid assembly of the Scenedesmus obliquus UTEX 3031 genome.</title>
        <authorList>
            <person name="Biondi T.C."/>
            <person name="Hanschen E.R."/>
            <person name="Kwon T."/>
            <person name="Eng W."/>
            <person name="Kruse C.P.S."/>
            <person name="Koehler S.I."/>
            <person name="Kunde Y."/>
            <person name="Gleasner C.D."/>
            <person name="You Mak K.T."/>
            <person name="Polle J."/>
            <person name="Hovde B.T."/>
            <person name="Starkenburg S.R."/>
        </authorList>
    </citation>
    <scope>NUCLEOTIDE SEQUENCE [LARGE SCALE GENOMIC DNA]</scope>
    <source>
        <strain evidence="9 10">DOE0152z</strain>
    </source>
</reference>
<evidence type="ECO:0000256" key="4">
    <source>
        <dbReference type="ARBA" id="ARBA00022448"/>
    </source>
</evidence>
<keyword evidence="5" id="KW-0653">Protein transport</keyword>
<accession>A0ABY8TW55</accession>
<evidence type="ECO:0000313" key="10">
    <source>
        <dbReference type="Proteomes" id="UP001244341"/>
    </source>
</evidence>
<gene>
    <name evidence="9" type="ORF">OEZ85_006942</name>
</gene>
<dbReference type="PANTHER" id="PTHR31658">
    <property type="entry name" value="CONSERVED OLIGOMERIC GOLGI COMPLEX SUBUNIT 1"/>
    <property type="match status" value="1"/>
</dbReference>
<proteinExistence type="inferred from homology"/>
<dbReference type="EMBL" id="CP126211">
    <property type="protein sequence ID" value="WIA13361.1"/>
    <property type="molecule type" value="Genomic_DNA"/>
</dbReference>